<evidence type="ECO:0000313" key="3">
    <source>
        <dbReference type="Proteomes" id="UP000515823"/>
    </source>
</evidence>
<organism evidence="2 3">
    <name type="scientific">Qiania dongpingensis</name>
    <dbReference type="NCBI Taxonomy" id="2763669"/>
    <lineage>
        <taxon>Bacteria</taxon>
        <taxon>Bacillati</taxon>
        <taxon>Bacillota</taxon>
        <taxon>Clostridia</taxon>
        <taxon>Lachnospirales</taxon>
        <taxon>Lachnospiraceae</taxon>
        <taxon>Qiania</taxon>
    </lineage>
</organism>
<dbReference type="Proteomes" id="UP000515823">
    <property type="component" value="Chromosome"/>
</dbReference>
<evidence type="ECO:0000256" key="1">
    <source>
        <dbReference type="SAM" id="SignalP"/>
    </source>
</evidence>
<name>A0A7G9G2S6_9FIRM</name>
<dbReference type="AlphaFoldDB" id="A0A7G9G2S6"/>
<protein>
    <submittedName>
        <fullName evidence="2">Uncharacterized protein</fullName>
    </submittedName>
</protein>
<accession>A0A7G9G2S6</accession>
<keyword evidence="1" id="KW-0732">Signal</keyword>
<feature type="signal peptide" evidence="1">
    <location>
        <begin position="1"/>
        <end position="24"/>
    </location>
</feature>
<dbReference type="EMBL" id="CP060634">
    <property type="protein sequence ID" value="QNM05108.1"/>
    <property type="molecule type" value="Genomic_DNA"/>
</dbReference>
<dbReference type="KEGG" id="qdo:H9Q78_11730"/>
<keyword evidence="3" id="KW-1185">Reference proteome</keyword>
<feature type="chain" id="PRO_5039674473" evidence="1">
    <location>
        <begin position="25"/>
        <end position="155"/>
    </location>
</feature>
<sequence length="155" mass="17177">MKKHYWLCLMCIVLLSSFSLVTYASEDEGVVIDESGVTTEDPIRYDLIGPSPRWAYISNTSLSLSYNGSGAVCYVYISGMNNCTKITGDLILYKKSGSSFTRLITWSGLTTTGDYLSREKEYAVSRGYTYKLVFDGTAYGTTGSEPIYLSTESTF</sequence>
<reference evidence="2 3" key="1">
    <citation type="submission" date="2020-08" db="EMBL/GenBank/DDBJ databases">
        <authorList>
            <person name="Liu C."/>
            <person name="Sun Q."/>
        </authorList>
    </citation>
    <scope>NUCLEOTIDE SEQUENCE [LARGE SCALE GENOMIC DNA]</scope>
    <source>
        <strain evidence="2 3">NSJ-38</strain>
    </source>
</reference>
<gene>
    <name evidence="2" type="ORF">H9Q78_11730</name>
</gene>
<evidence type="ECO:0000313" key="2">
    <source>
        <dbReference type="EMBL" id="QNM05108.1"/>
    </source>
</evidence>
<proteinExistence type="predicted"/>
<dbReference type="RefSeq" id="WP_249301915.1">
    <property type="nucleotide sequence ID" value="NZ_CP060634.1"/>
</dbReference>